<dbReference type="EMBL" id="JAUSZV010000005">
    <property type="protein sequence ID" value="MDQ0906047.1"/>
    <property type="molecule type" value="Genomic_DNA"/>
</dbReference>
<reference evidence="1" key="1">
    <citation type="submission" date="2023-07" db="EMBL/GenBank/DDBJ databases">
        <title>Comparative genomics of wheat-associated soil bacteria to identify genetic determinants of phenazine resistance.</title>
        <authorList>
            <person name="Mouncey N."/>
        </authorList>
    </citation>
    <scope>NUCLEOTIDE SEQUENCE</scope>
    <source>
        <strain evidence="1">V4I22</strain>
    </source>
</reference>
<name>A0AAW8F7G4_9ACTN</name>
<gene>
    <name evidence="1" type="ORF">QFZ22_002032</name>
</gene>
<evidence type="ECO:0000313" key="1">
    <source>
        <dbReference type="EMBL" id="MDQ0906047.1"/>
    </source>
</evidence>
<accession>A0AAW8F7G4</accession>
<dbReference type="Pfam" id="PF00106">
    <property type="entry name" value="adh_short"/>
    <property type="match status" value="1"/>
</dbReference>
<dbReference type="RefSeq" id="WP_306973496.1">
    <property type="nucleotide sequence ID" value="NZ_JAUSZV010000005.1"/>
</dbReference>
<comment type="caution">
    <text evidence="1">The sequence shown here is derived from an EMBL/GenBank/DDBJ whole genome shotgun (WGS) entry which is preliminary data.</text>
</comment>
<organism evidence="1 2">
    <name type="scientific">Streptomyces canus</name>
    <dbReference type="NCBI Taxonomy" id="58343"/>
    <lineage>
        <taxon>Bacteria</taxon>
        <taxon>Bacillati</taxon>
        <taxon>Actinomycetota</taxon>
        <taxon>Actinomycetes</taxon>
        <taxon>Kitasatosporales</taxon>
        <taxon>Streptomycetaceae</taxon>
        <taxon>Streptomyces</taxon>
        <taxon>Streptomyces aurantiacus group</taxon>
    </lineage>
</organism>
<sequence>MHQTDPAPKTAVVTGGTDGIGRALAESRLRRGDTVVIVGRDPDKGAAFLAHARESGVADRASFIRADLSLLAGNRGYSPGSSMRSR</sequence>
<protein>
    <submittedName>
        <fullName evidence="1">NAD(P)-dependent dehydrogenase (Short-subunit alcohol dehydrogenase family)</fullName>
    </submittedName>
</protein>
<proteinExistence type="predicted"/>
<dbReference type="Proteomes" id="UP001234216">
    <property type="component" value="Unassembled WGS sequence"/>
</dbReference>
<dbReference type="AlphaFoldDB" id="A0AAW8F7G4"/>
<dbReference type="InterPro" id="IPR036291">
    <property type="entry name" value="NAD(P)-bd_dom_sf"/>
</dbReference>
<dbReference type="SUPFAM" id="SSF51735">
    <property type="entry name" value="NAD(P)-binding Rossmann-fold domains"/>
    <property type="match status" value="1"/>
</dbReference>
<evidence type="ECO:0000313" key="2">
    <source>
        <dbReference type="Proteomes" id="UP001234216"/>
    </source>
</evidence>
<dbReference type="InterPro" id="IPR002347">
    <property type="entry name" value="SDR_fam"/>
</dbReference>
<dbReference type="PRINTS" id="PR00081">
    <property type="entry name" value="GDHRDH"/>
</dbReference>
<dbReference type="Gene3D" id="3.40.50.720">
    <property type="entry name" value="NAD(P)-binding Rossmann-like Domain"/>
    <property type="match status" value="1"/>
</dbReference>